<dbReference type="GO" id="GO:0006508">
    <property type="term" value="P:proteolysis"/>
    <property type="evidence" value="ECO:0007669"/>
    <property type="project" value="InterPro"/>
</dbReference>
<dbReference type="Proteomes" id="UP001165740">
    <property type="component" value="Chromosome 3"/>
</dbReference>
<dbReference type="SUPFAM" id="SSF50494">
    <property type="entry name" value="Trypsin-like serine proteases"/>
    <property type="match status" value="1"/>
</dbReference>
<gene>
    <name evidence="5" type="primary">LOC106074019</name>
</gene>
<evidence type="ECO:0000313" key="5">
    <source>
        <dbReference type="RefSeq" id="XP_055880252.1"/>
    </source>
</evidence>
<dbReference type="Gene3D" id="2.40.10.10">
    <property type="entry name" value="Trypsin-like serine proteases"/>
    <property type="match status" value="1"/>
</dbReference>
<dbReference type="SMART" id="SM00020">
    <property type="entry name" value="Tryp_SPc"/>
    <property type="match status" value="1"/>
</dbReference>
<dbReference type="GO" id="GO:0004252">
    <property type="term" value="F:serine-type endopeptidase activity"/>
    <property type="evidence" value="ECO:0007669"/>
    <property type="project" value="InterPro"/>
</dbReference>
<dbReference type="OrthoDB" id="9425590at2759"/>
<feature type="domain" description="Peptidase S1" evidence="3">
    <location>
        <begin position="46"/>
        <end position="293"/>
    </location>
</feature>
<organism evidence="4 5">
    <name type="scientific">Biomphalaria glabrata</name>
    <name type="common">Bloodfluke planorb</name>
    <name type="synonym">Freshwater snail</name>
    <dbReference type="NCBI Taxonomy" id="6526"/>
    <lineage>
        <taxon>Eukaryota</taxon>
        <taxon>Metazoa</taxon>
        <taxon>Spiralia</taxon>
        <taxon>Lophotrochozoa</taxon>
        <taxon>Mollusca</taxon>
        <taxon>Gastropoda</taxon>
        <taxon>Heterobranchia</taxon>
        <taxon>Euthyneura</taxon>
        <taxon>Panpulmonata</taxon>
        <taxon>Hygrophila</taxon>
        <taxon>Lymnaeoidea</taxon>
        <taxon>Planorbidae</taxon>
        <taxon>Biomphalaria</taxon>
    </lineage>
</organism>
<dbReference type="InterPro" id="IPR001254">
    <property type="entry name" value="Trypsin_dom"/>
</dbReference>
<reference evidence="5" key="1">
    <citation type="submission" date="2025-08" db="UniProtKB">
        <authorList>
            <consortium name="RefSeq"/>
        </authorList>
    </citation>
    <scope>IDENTIFICATION</scope>
</reference>
<keyword evidence="2" id="KW-0732">Signal</keyword>
<evidence type="ECO:0000259" key="3">
    <source>
        <dbReference type="PROSITE" id="PS50240"/>
    </source>
</evidence>
<dbReference type="InterPro" id="IPR043504">
    <property type="entry name" value="Peptidase_S1_PA_chymotrypsin"/>
</dbReference>
<evidence type="ECO:0000256" key="1">
    <source>
        <dbReference type="ARBA" id="ARBA00023157"/>
    </source>
</evidence>
<dbReference type="InterPro" id="IPR009003">
    <property type="entry name" value="Peptidase_S1_PA"/>
</dbReference>
<dbReference type="GeneID" id="106074019"/>
<evidence type="ECO:0000256" key="2">
    <source>
        <dbReference type="SAM" id="SignalP"/>
    </source>
</evidence>
<name>A0A9W2ZZ03_BIOGL</name>
<protein>
    <submittedName>
        <fullName evidence="5">Trypsin-2-like</fullName>
    </submittedName>
</protein>
<feature type="chain" id="PRO_5040836953" evidence="2">
    <location>
        <begin position="17"/>
        <end position="295"/>
    </location>
</feature>
<dbReference type="PANTHER" id="PTHR24253">
    <property type="entry name" value="TRANSMEMBRANE PROTEASE SERINE"/>
    <property type="match status" value="1"/>
</dbReference>
<proteinExistence type="predicted"/>
<feature type="signal peptide" evidence="2">
    <location>
        <begin position="1"/>
        <end position="16"/>
    </location>
</feature>
<sequence length="295" mass="33727">MRLVLSFVLVWAISYAEPLARKKKSTTLIRIPENKIDYFCCGQRPLATGNGVLEVAQITDDVQEAIPHSHPSLCSIRFQDNPHEHLCSGALIKNLAGEYYIITAFACVVYGPQAYKAHCGVHNRSDLSEPQSAIARFHFVGQYRIFHPRDDCDIAIFKLYTDLPFNLYISAACLPNEDWYEGQIGLFVGWYNKTDISANLPKVHQFETRIRSRARCEQKYGNLFTRNTMCSSLPESGFNPCGYEYGAPLYTYREYGWTLTGIGYWIPDCTQPNRLVMYTDVFALRDWINQTINVS</sequence>
<dbReference type="Pfam" id="PF00089">
    <property type="entry name" value="Trypsin"/>
    <property type="match status" value="1"/>
</dbReference>
<keyword evidence="4" id="KW-1185">Reference proteome</keyword>
<dbReference type="AlphaFoldDB" id="A0A9W2ZZ03"/>
<dbReference type="PROSITE" id="PS50240">
    <property type="entry name" value="TRYPSIN_DOM"/>
    <property type="match status" value="1"/>
</dbReference>
<dbReference type="RefSeq" id="XP_055880252.1">
    <property type="nucleotide sequence ID" value="XM_056024277.1"/>
</dbReference>
<keyword evidence="1" id="KW-1015">Disulfide bond</keyword>
<accession>A0A9W2ZZ03</accession>
<evidence type="ECO:0000313" key="4">
    <source>
        <dbReference type="Proteomes" id="UP001165740"/>
    </source>
</evidence>